<evidence type="ECO:0000313" key="7">
    <source>
        <dbReference type="EMBL" id="QJC53017.1"/>
    </source>
</evidence>
<organism evidence="7 8">
    <name type="scientific">Paenibacillus albicereus</name>
    <dbReference type="NCBI Taxonomy" id="2726185"/>
    <lineage>
        <taxon>Bacteria</taxon>
        <taxon>Bacillati</taxon>
        <taxon>Bacillota</taxon>
        <taxon>Bacilli</taxon>
        <taxon>Bacillales</taxon>
        <taxon>Paenibacillaceae</taxon>
        <taxon>Paenibacillus</taxon>
    </lineage>
</organism>
<dbReference type="Proteomes" id="UP000502136">
    <property type="component" value="Chromosome"/>
</dbReference>
<dbReference type="KEGG" id="palr:HGI30_16520"/>
<keyword evidence="5" id="KW-0732">Signal</keyword>
<keyword evidence="2" id="KW-0677">Repeat</keyword>
<dbReference type="RefSeq" id="WP_168908566.1">
    <property type="nucleotide sequence ID" value="NZ_CP051428.1"/>
</dbReference>
<sequence>MIGNMAYRLALAAVLALGGAAASGPVPAAQAAQAGTLQKLLDEASPGSEVELPPGTYDEELVIDKPLAVKGKGVTLRSAAPDKPAVAVAADSVSLSGLSIVKDSGGEAAAVLVEGDGARVEELRIVTRTIGIQLQESDGTVIRGNAVEATPELLGRSARASERRNGIDLYRSHGNTIENNRVSSMFDGIYLEGSNDTAIRGNVVDFSRYGVHLMYAKNTDVEGNRGSRNVTGIMAMVSRGGTIAGNAFKLQQGSVNSQGMLFYEVEDMRVTGNELVGNRVGLYIERSANNSWTGNDVSYNFVGIQLLDSADNELAGNRFVSNVIETMADRSAGNRIEGNYWDAFQGLDPSGDGKSDLAYPMNPFFQRLTKETPAFQLFFQSPGMKFLESLMAADAAGWTRDRAPLMEPPAIAGSAASETGSPGATAAAGAVLLLAATTIIRVGVRKK</sequence>
<reference evidence="7 8" key="1">
    <citation type="submission" date="2020-04" db="EMBL/GenBank/DDBJ databases">
        <title>Novel Paenibacillus strain UniB2 isolated from commercial digestive syrup.</title>
        <authorList>
            <person name="Thorat V."/>
            <person name="Kirdat K."/>
            <person name="Tiwarekar B."/>
            <person name="Yadav A."/>
        </authorList>
    </citation>
    <scope>NUCLEOTIDE SEQUENCE [LARGE SCALE GENOMIC DNA]</scope>
    <source>
        <strain evidence="7 8">UniB2</strain>
    </source>
</reference>
<evidence type="ECO:0000256" key="3">
    <source>
        <dbReference type="ARBA" id="ARBA00022786"/>
    </source>
</evidence>
<dbReference type="AlphaFoldDB" id="A0A6H2H041"/>
<proteinExistence type="predicted"/>
<keyword evidence="4" id="KW-0472">Membrane</keyword>
<feature type="chain" id="PRO_5039049508" evidence="5">
    <location>
        <begin position="29"/>
        <end position="447"/>
    </location>
</feature>
<evidence type="ECO:0000256" key="1">
    <source>
        <dbReference type="ARBA" id="ARBA00004906"/>
    </source>
</evidence>
<dbReference type="PANTHER" id="PTHR22990">
    <property type="entry name" value="F-BOX ONLY PROTEIN"/>
    <property type="match status" value="1"/>
</dbReference>
<keyword evidence="3" id="KW-0833">Ubl conjugation pathway</keyword>
<name>A0A6H2H041_9BACL</name>
<evidence type="ECO:0000256" key="4">
    <source>
        <dbReference type="SAM" id="Phobius"/>
    </source>
</evidence>
<dbReference type="InterPro" id="IPR022441">
    <property type="entry name" value="Para_beta_helix_rpt-2"/>
</dbReference>
<keyword evidence="4" id="KW-1133">Transmembrane helix</keyword>
<dbReference type="EMBL" id="CP051428">
    <property type="protein sequence ID" value="QJC53017.1"/>
    <property type="molecule type" value="Genomic_DNA"/>
</dbReference>
<feature type="domain" description="Periplasmic copper-binding protein NosD beta helix" evidence="6">
    <location>
        <begin position="161"/>
        <end position="346"/>
    </location>
</feature>
<feature type="transmembrane region" description="Helical" evidence="4">
    <location>
        <begin position="424"/>
        <end position="444"/>
    </location>
</feature>
<keyword evidence="8" id="KW-1185">Reference proteome</keyword>
<dbReference type="InterPro" id="IPR051550">
    <property type="entry name" value="SCF-Subunits/Alg-Epimerases"/>
</dbReference>
<evidence type="ECO:0000313" key="8">
    <source>
        <dbReference type="Proteomes" id="UP000502136"/>
    </source>
</evidence>
<dbReference type="InterPro" id="IPR007742">
    <property type="entry name" value="NosD_dom"/>
</dbReference>
<protein>
    <submittedName>
        <fullName evidence="7">DUF1565 domain-containing protein</fullName>
    </submittedName>
</protein>
<gene>
    <name evidence="7" type="ORF">HGI30_16520</name>
</gene>
<dbReference type="SMART" id="SM00710">
    <property type="entry name" value="PbH1"/>
    <property type="match status" value="6"/>
</dbReference>
<keyword evidence="4" id="KW-0812">Transmembrane</keyword>
<feature type="signal peptide" evidence="5">
    <location>
        <begin position="1"/>
        <end position="28"/>
    </location>
</feature>
<evidence type="ECO:0000259" key="6">
    <source>
        <dbReference type="Pfam" id="PF05048"/>
    </source>
</evidence>
<accession>A0A6H2H041</accession>
<evidence type="ECO:0000256" key="2">
    <source>
        <dbReference type="ARBA" id="ARBA00022737"/>
    </source>
</evidence>
<dbReference type="NCBIfam" id="TIGR03804">
    <property type="entry name" value="para_beta_helix"/>
    <property type="match status" value="3"/>
</dbReference>
<dbReference type="PANTHER" id="PTHR22990:SF15">
    <property type="entry name" value="F-BOX ONLY PROTEIN 10"/>
    <property type="match status" value="1"/>
</dbReference>
<evidence type="ECO:0000256" key="5">
    <source>
        <dbReference type="SAM" id="SignalP"/>
    </source>
</evidence>
<dbReference type="InterPro" id="IPR012334">
    <property type="entry name" value="Pectin_lyas_fold"/>
</dbReference>
<comment type="pathway">
    <text evidence="1">Protein modification; protein ubiquitination.</text>
</comment>
<dbReference type="Gene3D" id="2.160.20.10">
    <property type="entry name" value="Single-stranded right-handed beta-helix, Pectin lyase-like"/>
    <property type="match status" value="1"/>
</dbReference>
<dbReference type="InterPro" id="IPR011050">
    <property type="entry name" value="Pectin_lyase_fold/virulence"/>
</dbReference>
<dbReference type="Pfam" id="PF05048">
    <property type="entry name" value="NosD"/>
    <property type="match status" value="1"/>
</dbReference>
<dbReference type="SUPFAM" id="SSF51126">
    <property type="entry name" value="Pectin lyase-like"/>
    <property type="match status" value="1"/>
</dbReference>
<dbReference type="InterPro" id="IPR006626">
    <property type="entry name" value="PbH1"/>
</dbReference>